<dbReference type="Gene3D" id="3.20.20.80">
    <property type="entry name" value="Glycosidases"/>
    <property type="match status" value="1"/>
</dbReference>
<dbReference type="InterPro" id="IPR017853">
    <property type="entry name" value="GH"/>
</dbReference>
<dbReference type="Gene3D" id="2.60.40.1180">
    <property type="entry name" value="Golgi alpha-mannosidase II"/>
    <property type="match status" value="1"/>
</dbReference>
<dbReference type="SUPFAM" id="SSF82171">
    <property type="entry name" value="DPP6 N-terminal domain-like"/>
    <property type="match status" value="1"/>
</dbReference>
<gene>
    <name evidence="1" type="ORF">NP777_18220</name>
</gene>
<dbReference type="Gene3D" id="2.130.10.10">
    <property type="entry name" value="YVTN repeat-like/Quinoprotein amine dehydrogenase"/>
    <property type="match status" value="1"/>
</dbReference>
<protein>
    <recommendedName>
        <fullName evidence="3">DUF3459 domain-containing protein</fullName>
    </recommendedName>
</protein>
<evidence type="ECO:0000313" key="1">
    <source>
        <dbReference type="EMBL" id="MCQ8190167.1"/>
    </source>
</evidence>
<accession>A0ABT1UYG5</accession>
<proteinExistence type="predicted"/>
<dbReference type="InterPro" id="IPR013780">
    <property type="entry name" value="Glyco_hydro_b"/>
</dbReference>
<keyword evidence="2" id="KW-1185">Reference proteome</keyword>
<name>A0ABT1UYG5_9ACTN</name>
<dbReference type="RefSeq" id="WP_256651206.1">
    <property type="nucleotide sequence ID" value="NZ_JANIAA010000010.1"/>
</dbReference>
<evidence type="ECO:0000313" key="2">
    <source>
        <dbReference type="Proteomes" id="UP001204746"/>
    </source>
</evidence>
<dbReference type="InterPro" id="IPR015943">
    <property type="entry name" value="WD40/YVTN_repeat-like_dom_sf"/>
</dbReference>
<comment type="caution">
    <text evidence="1">The sequence shown here is derived from an EMBL/GenBank/DDBJ whole genome shotgun (WGS) entry which is preliminary data.</text>
</comment>
<evidence type="ECO:0008006" key="3">
    <source>
        <dbReference type="Google" id="ProtNLM"/>
    </source>
</evidence>
<dbReference type="CDD" id="cd00551">
    <property type="entry name" value="AmyAc_family"/>
    <property type="match status" value="1"/>
</dbReference>
<dbReference type="SUPFAM" id="SSF51445">
    <property type="entry name" value="(Trans)glycosidases"/>
    <property type="match status" value="1"/>
</dbReference>
<organism evidence="1 2">
    <name type="scientific">Streptomyces rugosispiralis</name>
    <dbReference type="NCBI Taxonomy" id="2967341"/>
    <lineage>
        <taxon>Bacteria</taxon>
        <taxon>Bacillati</taxon>
        <taxon>Actinomycetota</taxon>
        <taxon>Actinomycetes</taxon>
        <taxon>Kitasatosporales</taxon>
        <taxon>Streptomycetaceae</taxon>
        <taxon>Streptomyces</taxon>
    </lineage>
</organism>
<dbReference type="EMBL" id="JANIAA010000010">
    <property type="protein sequence ID" value="MCQ8190167.1"/>
    <property type="molecule type" value="Genomic_DNA"/>
</dbReference>
<dbReference type="Proteomes" id="UP001204746">
    <property type="component" value="Unassembled WGS sequence"/>
</dbReference>
<sequence>MTGLRGEQGMADLVDALARQQPDLVRLAECVSLAAGVDRNFLRRARLRFLPESAAGLEADLWFSLLVEAAGVHSLLLDPEAAQALRDRLLRQSPQRLADIHEFTTSAHARAPAIVRLYEELLWSYLSLTPMPEHRLAQQMGAVLNAVSSDGAAADDAGRWVLHYMPRLPAAVLRRGDVWRLQVVSCERLGLEPPPDPLGRSSYATAEARALVQRSVQLGVRARSDGIVVSRPPSHGSRTIGAVGTRQVRLDALSPLGHSSEPVRLELHEEQTLHLPFSVVQRVSQEGVVDASLAHPGAVLGIAVSSTADPAMPISPSAQCAVLLPDGTIVVHGHDSAEIVRLSADAYPTARRNLALSTDGTVLSWVEGDVVRQFHLVRHTESAVGRLASEDAIHHLAAGAGTVLYWTDESAGTLVRVDAPLAEGQLRTWTFQGLAVDLLWISQDGARLAVVDPSTILRTWLVDGERNATVLASRVTAVSGTANGSILVWATDDGRVWSQETASDTTRGPLLVGRAPWRVVSLAVSDDRARVAGAGRDHRLMDWSLVEQDQPAAETLLRFRADRVASVGSGWVVAGAGGPVELSVEDGRRYLVTPDPEPAPEDDSVPLWARGCVFVEASLADGLGPPVRWIQFLQEWGVGCVAVGQLPEDLGNFADLLAVARERGVRVVLDLGDEPLSSSPLQTVRRWLDRGVDGLRLVGNGVIEVRTLEDIRHLLDGYDERLLMYAPAGGAVAQEENTASVFHTEPANELVASLGFTIRNRELPDTRFAQVVSALRDDISGTLALLAEADAPFQWSYALPPGLRAEDRRLAASILLSLPGGPCLPLELLAEDAKWRSAAPLRTMLELRRNHLALSRGVCQVLDLGTDRILGVLRSHGDERVLCLVNLAWTSTMVRLDGEHHGTARLLNHGAVRLLDLFNGSDVPRSADSGVFVTMAAGAVMWFRLTGPPSSG</sequence>
<reference evidence="1 2" key="1">
    <citation type="submission" date="2022-07" db="EMBL/GenBank/DDBJ databases">
        <authorList>
            <person name="Phongsopitanun W."/>
            <person name="Tanasupawat S."/>
        </authorList>
    </citation>
    <scope>NUCLEOTIDE SEQUENCE [LARGE SCALE GENOMIC DNA]</scope>
    <source>
        <strain evidence="1 2">RCU-064</strain>
    </source>
</reference>